<evidence type="ECO:0000259" key="2">
    <source>
        <dbReference type="Pfam" id="PF10671"/>
    </source>
</evidence>
<evidence type="ECO:0000313" key="3">
    <source>
        <dbReference type="EMBL" id="RCI72929.1"/>
    </source>
</evidence>
<dbReference type="RefSeq" id="WP_074197740.1">
    <property type="nucleotide sequence ID" value="NZ_BSAZ01000057.1"/>
</dbReference>
<proteinExistence type="predicted"/>
<organism evidence="3 4">
    <name type="scientific">Pseudomonas aeruginosa</name>
    <dbReference type="NCBI Taxonomy" id="287"/>
    <lineage>
        <taxon>Bacteria</taxon>
        <taxon>Pseudomonadati</taxon>
        <taxon>Pseudomonadota</taxon>
        <taxon>Gammaproteobacteria</taxon>
        <taxon>Pseudomonadales</taxon>
        <taxon>Pseudomonadaceae</taxon>
        <taxon>Pseudomonas</taxon>
    </lineage>
</organism>
<reference evidence="3 4" key="1">
    <citation type="submission" date="2018-07" db="EMBL/GenBank/DDBJ databases">
        <title>Mechanisms of high-level aminoglycoside resistance among Gram-negative pathogens in Brazil.</title>
        <authorList>
            <person name="Ballaben A.S."/>
            <person name="Darini A.L.C."/>
            <person name="Doi Y."/>
        </authorList>
    </citation>
    <scope>NUCLEOTIDE SEQUENCE [LARGE SCALE GENOMIC DNA]</scope>
    <source>
        <strain evidence="3 4">B2-305</strain>
    </source>
</reference>
<protein>
    <submittedName>
        <fullName evidence="3">Pilus assembly protein PilL</fullName>
    </submittedName>
</protein>
<dbReference type="Proteomes" id="UP000253594">
    <property type="component" value="Unassembled WGS sequence"/>
</dbReference>
<dbReference type="Pfam" id="PF10671">
    <property type="entry name" value="TcpQ"/>
    <property type="match status" value="1"/>
</dbReference>
<accession>A0A367M6B7</accession>
<name>A0A367M6B7_PSEAI</name>
<feature type="chain" id="PRO_5030067823" evidence="1">
    <location>
        <begin position="19"/>
        <end position="275"/>
    </location>
</feature>
<dbReference type="Gene3D" id="3.55.50.70">
    <property type="match status" value="1"/>
</dbReference>
<keyword evidence="1" id="KW-0732">Signal</keyword>
<dbReference type="InterPro" id="IPR018927">
    <property type="entry name" value="Pilus_synth_Q_C"/>
</dbReference>
<dbReference type="EMBL" id="QORE01000774">
    <property type="protein sequence ID" value="RCI72929.1"/>
    <property type="molecule type" value="Genomic_DNA"/>
</dbReference>
<gene>
    <name evidence="3" type="ORF">DT376_21080</name>
</gene>
<dbReference type="AlphaFoldDB" id="A0A367M6B7"/>
<feature type="signal peptide" evidence="1">
    <location>
        <begin position="1"/>
        <end position="18"/>
    </location>
</feature>
<evidence type="ECO:0000313" key="4">
    <source>
        <dbReference type="Proteomes" id="UP000253594"/>
    </source>
</evidence>
<sequence>MKKLVLIAAAMLPVAAHAGFFVTEEPPVRPAPSTAVPAAMSRPGAAAVASAAPPTAGIQPGATKGLSVASVPAPNPGGFTLLAVTFVGQPSGEIEIRRGFGRQVRLTEALKQIAPVGWHGYLKAEMVGRVDKGKLVDWRGGRRWVEVLDILATEQGLSAEVDWNKREIFIGEKRPVYTPSTAVAVAKAPPPKPMWTAKPGSTLKTSVQEWGKKAGWDVVWNADYDYPIKASLTFEGSFLDAITTLFRSYEKAEKPFWVDVYQKQTPPVLAISARN</sequence>
<evidence type="ECO:0000256" key="1">
    <source>
        <dbReference type="SAM" id="SignalP"/>
    </source>
</evidence>
<comment type="caution">
    <text evidence="3">The sequence shown here is derived from an EMBL/GenBank/DDBJ whole genome shotgun (WGS) entry which is preliminary data.</text>
</comment>
<feature type="domain" description="Toxin co-regulated pilus biosynthesis protein Q C-terminal" evidence="2">
    <location>
        <begin position="194"/>
        <end position="273"/>
    </location>
</feature>